<feature type="region of interest" description="Disordered" evidence="5">
    <location>
        <begin position="278"/>
        <end position="305"/>
    </location>
</feature>
<dbReference type="PANTHER" id="PTHR46796">
    <property type="entry name" value="HTH-TYPE TRANSCRIPTIONAL ACTIVATOR RHAS-RELATED"/>
    <property type="match status" value="1"/>
</dbReference>
<evidence type="ECO:0000256" key="2">
    <source>
        <dbReference type="ARBA" id="ARBA00023125"/>
    </source>
</evidence>
<evidence type="ECO:0000256" key="5">
    <source>
        <dbReference type="SAM" id="MobiDB-lite"/>
    </source>
</evidence>
<dbReference type="GO" id="GO:0043565">
    <property type="term" value="F:sequence-specific DNA binding"/>
    <property type="evidence" value="ECO:0007669"/>
    <property type="project" value="InterPro"/>
</dbReference>
<dbReference type="PROSITE" id="PS01124">
    <property type="entry name" value="HTH_ARAC_FAMILY_2"/>
    <property type="match status" value="1"/>
</dbReference>
<gene>
    <name evidence="7" type="ORF">HNR46_000652</name>
</gene>
<dbReference type="InterPro" id="IPR009057">
    <property type="entry name" value="Homeodomain-like_sf"/>
</dbReference>
<name>A0A840V6N3_9BACT</name>
<dbReference type="EMBL" id="JACHFD010000002">
    <property type="protein sequence ID" value="MBB5350428.1"/>
    <property type="molecule type" value="Genomic_DNA"/>
</dbReference>
<dbReference type="Pfam" id="PF02311">
    <property type="entry name" value="AraC_binding"/>
    <property type="match status" value="1"/>
</dbReference>
<proteinExistence type="predicted"/>
<sequence>MNISPAGITIIGERTEHHGLCATDGNERSMPWFRDLGSTPHLEEFGFRHLGIVRAVAPYRFERKRIPQPIFLACAGGLGRVKTGGHWMELPPGTATLLPAGKAAAYHAVVGEAPWSLVWLCFGKGSRVPEASRTGRREFEVRPLFHAVECLLAECGGSHDSWLVRQSLGMIERMVGRFISPLPEMARFYSAWELIETELDGHWELSSMSRLAACSSEQFRRLCQREFATSPRRHLTRLRLTRAKRGLLESRRSIEDLAHEAGYSDPWAFTDAFRKHHGVTPRDLRRGDVANALEPEGESPREATS</sequence>
<keyword evidence="1" id="KW-0805">Transcription regulation</keyword>
<dbReference type="Pfam" id="PF12833">
    <property type="entry name" value="HTH_18"/>
    <property type="match status" value="1"/>
</dbReference>
<feature type="domain" description="HTH araC/xylS-type" evidence="6">
    <location>
        <begin position="189"/>
        <end position="287"/>
    </location>
</feature>
<keyword evidence="4" id="KW-0804">Transcription</keyword>
<dbReference type="InterPro" id="IPR018060">
    <property type="entry name" value="HTH_AraC"/>
</dbReference>
<dbReference type="SUPFAM" id="SSF46689">
    <property type="entry name" value="Homeodomain-like"/>
    <property type="match status" value="1"/>
</dbReference>
<evidence type="ECO:0000256" key="4">
    <source>
        <dbReference type="ARBA" id="ARBA00023163"/>
    </source>
</evidence>
<dbReference type="Gene3D" id="1.10.10.60">
    <property type="entry name" value="Homeodomain-like"/>
    <property type="match status" value="1"/>
</dbReference>
<accession>A0A840V6N3</accession>
<protein>
    <submittedName>
        <fullName evidence="7">AraC-like DNA-binding protein</fullName>
    </submittedName>
</protein>
<evidence type="ECO:0000313" key="7">
    <source>
        <dbReference type="EMBL" id="MBB5350428.1"/>
    </source>
</evidence>
<dbReference type="PROSITE" id="PS00041">
    <property type="entry name" value="HTH_ARAC_FAMILY_1"/>
    <property type="match status" value="1"/>
</dbReference>
<evidence type="ECO:0000256" key="1">
    <source>
        <dbReference type="ARBA" id="ARBA00023015"/>
    </source>
</evidence>
<evidence type="ECO:0000259" key="6">
    <source>
        <dbReference type="PROSITE" id="PS01124"/>
    </source>
</evidence>
<comment type="caution">
    <text evidence="7">The sequence shown here is derived from an EMBL/GenBank/DDBJ whole genome shotgun (WGS) entry which is preliminary data.</text>
</comment>
<dbReference type="PRINTS" id="PR00032">
    <property type="entry name" value="HTHARAC"/>
</dbReference>
<organism evidence="7 8">
    <name type="scientific">Haloferula luteola</name>
    <dbReference type="NCBI Taxonomy" id="595692"/>
    <lineage>
        <taxon>Bacteria</taxon>
        <taxon>Pseudomonadati</taxon>
        <taxon>Verrucomicrobiota</taxon>
        <taxon>Verrucomicrobiia</taxon>
        <taxon>Verrucomicrobiales</taxon>
        <taxon>Verrucomicrobiaceae</taxon>
        <taxon>Haloferula</taxon>
    </lineage>
</organism>
<keyword evidence="8" id="KW-1185">Reference proteome</keyword>
<dbReference type="RefSeq" id="WP_184015709.1">
    <property type="nucleotide sequence ID" value="NZ_JACHFD010000002.1"/>
</dbReference>
<dbReference type="InterPro" id="IPR020449">
    <property type="entry name" value="Tscrpt_reg_AraC-type_HTH"/>
</dbReference>
<evidence type="ECO:0000256" key="3">
    <source>
        <dbReference type="ARBA" id="ARBA00023159"/>
    </source>
</evidence>
<dbReference type="SMART" id="SM00342">
    <property type="entry name" value="HTH_ARAC"/>
    <property type="match status" value="1"/>
</dbReference>
<dbReference type="AlphaFoldDB" id="A0A840V6N3"/>
<dbReference type="SUPFAM" id="SSF51215">
    <property type="entry name" value="Regulatory protein AraC"/>
    <property type="match status" value="1"/>
</dbReference>
<dbReference type="InterPro" id="IPR018062">
    <property type="entry name" value="HTH_AraC-typ_CS"/>
</dbReference>
<keyword evidence="3" id="KW-0010">Activator</keyword>
<keyword evidence="2 7" id="KW-0238">DNA-binding</keyword>
<dbReference type="InterPro" id="IPR037923">
    <property type="entry name" value="HTH-like"/>
</dbReference>
<dbReference type="GO" id="GO:0003700">
    <property type="term" value="F:DNA-binding transcription factor activity"/>
    <property type="evidence" value="ECO:0007669"/>
    <property type="project" value="InterPro"/>
</dbReference>
<dbReference type="InterPro" id="IPR050204">
    <property type="entry name" value="AraC_XylS_family_regulators"/>
</dbReference>
<evidence type="ECO:0000313" key="8">
    <source>
        <dbReference type="Proteomes" id="UP000557717"/>
    </source>
</evidence>
<reference evidence="7 8" key="1">
    <citation type="submission" date="2020-08" db="EMBL/GenBank/DDBJ databases">
        <title>Genomic Encyclopedia of Type Strains, Phase IV (KMG-IV): sequencing the most valuable type-strain genomes for metagenomic binning, comparative biology and taxonomic classification.</title>
        <authorList>
            <person name="Goeker M."/>
        </authorList>
    </citation>
    <scope>NUCLEOTIDE SEQUENCE [LARGE SCALE GENOMIC DNA]</scope>
    <source>
        <strain evidence="7 8">YC6886</strain>
    </source>
</reference>
<dbReference type="PANTHER" id="PTHR46796:SF7">
    <property type="entry name" value="ARAC FAMILY TRANSCRIPTIONAL REGULATOR"/>
    <property type="match status" value="1"/>
</dbReference>
<dbReference type="Proteomes" id="UP000557717">
    <property type="component" value="Unassembled WGS sequence"/>
</dbReference>
<dbReference type="InterPro" id="IPR003313">
    <property type="entry name" value="AraC-bd"/>
</dbReference>